<reference evidence="1 2" key="1">
    <citation type="submission" date="2015-10" db="EMBL/GenBank/DDBJ databases">
        <title>Corynebacteirum lowii and Corynebacterium oculi species nova, derived from human clinical disease and and emended description of Corynebacterium mastiditis.</title>
        <authorList>
            <person name="Bernard K."/>
            <person name="Pacheco A.L."/>
            <person name="Mcdougall C."/>
            <person name="Burtx T."/>
            <person name="Weibe D."/>
            <person name="Tyler S."/>
            <person name="Olson A.B."/>
            <person name="Cnockaert M."/>
            <person name="Eguchi H."/>
            <person name="Kuwahara T."/>
            <person name="Nakayama-Imaohji H."/>
            <person name="Boudewijins M."/>
            <person name="Van Hoecke F."/>
            <person name="Bernier A.-M."/>
            <person name="Vandamme P."/>
        </authorList>
    </citation>
    <scope>NUCLEOTIDE SEQUENCE [LARGE SCALE GENOMIC DNA]</scope>
    <source>
        <strain evidence="1 2">NML 130210</strain>
    </source>
</reference>
<sequence length="219" mass="23570">MGALRAVDLPGEQVDVEQNTAQEEEVQAKGIVVHPSKLKLPVAATSRVAPGEDDPAVWLVGAHGGAGVSTLAHVLAPAGDAGMMWPSGERSMCCVLVCRSTAMGLEDAHDVLIQARNGLAGDVVVLGLVVVADAPGRTPKTLEQKIAVLSQITQKVWRVPYIDQWRGEMREDLPVWVPGDELPRKRRGRLPPGVVPPVVGEIGQEIFTSFQRVMRKVRM</sequence>
<name>A0A0Q1ABQ1_9CORY</name>
<accession>A0A0Q1ABQ1</accession>
<dbReference type="Proteomes" id="UP000050517">
    <property type="component" value="Unassembled WGS sequence"/>
</dbReference>
<dbReference type="PATRIC" id="fig|1544416.3.peg.874"/>
<dbReference type="STRING" id="1544416.Cocul_00875"/>
<dbReference type="EMBL" id="LKST01000002">
    <property type="protein sequence ID" value="KQB84079.1"/>
    <property type="molecule type" value="Genomic_DNA"/>
</dbReference>
<proteinExistence type="predicted"/>
<dbReference type="InterPro" id="IPR046609">
    <property type="entry name" value="DUF6668"/>
</dbReference>
<evidence type="ECO:0000313" key="2">
    <source>
        <dbReference type="Proteomes" id="UP000050517"/>
    </source>
</evidence>
<organism evidence="1 2">
    <name type="scientific">Corynebacterium oculi</name>
    <dbReference type="NCBI Taxonomy" id="1544416"/>
    <lineage>
        <taxon>Bacteria</taxon>
        <taxon>Bacillati</taxon>
        <taxon>Actinomycetota</taxon>
        <taxon>Actinomycetes</taxon>
        <taxon>Mycobacteriales</taxon>
        <taxon>Corynebacteriaceae</taxon>
        <taxon>Corynebacterium</taxon>
    </lineage>
</organism>
<dbReference type="Pfam" id="PF20373">
    <property type="entry name" value="DUF6668"/>
    <property type="match status" value="1"/>
</dbReference>
<dbReference type="AlphaFoldDB" id="A0A0Q1ABQ1"/>
<comment type="caution">
    <text evidence="1">The sequence shown here is derived from an EMBL/GenBank/DDBJ whole genome shotgun (WGS) entry which is preliminary data.</text>
</comment>
<keyword evidence="2" id="KW-1185">Reference proteome</keyword>
<protein>
    <submittedName>
        <fullName evidence="1">Uncharacterized protein</fullName>
    </submittedName>
</protein>
<gene>
    <name evidence="1" type="ORF">Cocul_00875</name>
</gene>
<evidence type="ECO:0000313" key="1">
    <source>
        <dbReference type="EMBL" id="KQB84079.1"/>
    </source>
</evidence>